<name>A0A7S2TMF4_9EUKA</name>
<proteinExistence type="predicted"/>
<sequence length="277" mass="32154">MELDHQQAFHQLPFEVAGWIFWTLMPSELATLATTCRGLHSLITKVAENWIVRMESMRPVLRLTNPIMTLYHERIIILRDTGVKDFLGFSRGKEMFRIGDCVTLHKPQSDSKGSRYPTMAMITRMYRPNKPRNGTRLEDGLERGWAVIEARPFCTWDQTFLAKLVPDAGVGGQSAGSQPVFPQSRQLFLMKSSWTLPVERIHKHLNVRFVVPRPMDVEDFHRMRKDVQRNNTLAWYCRHTYDRQDCSFGTLPPEALAQVDANNATKRDYYQRSRIAN</sequence>
<dbReference type="InterPro" id="IPR036047">
    <property type="entry name" value="F-box-like_dom_sf"/>
</dbReference>
<feature type="domain" description="F-box" evidence="1">
    <location>
        <begin position="6"/>
        <end position="53"/>
    </location>
</feature>
<dbReference type="InterPro" id="IPR043151">
    <property type="entry name" value="BAH_sf"/>
</dbReference>
<feature type="domain" description="BAH" evidence="2">
    <location>
        <begin position="94"/>
        <end position="252"/>
    </location>
</feature>
<dbReference type="PROSITE" id="PS51038">
    <property type="entry name" value="BAH"/>
    <property type="match status" value="1"/>
</dbReference>
<dbReference type="PROSITE" id="PS50181">
    <property type="entry name" value="FBOX"/>
    <property type="match status" value="1"/>
</dbReference>
<dbReference type="AlphaFoldDB" id="A0A7S2TMF4"/>
<dbReference type="InterPro" id="IPR001025">
    <property type="entry name" value="BAH_dom"/>
</dbReference>
<accession>A0A7S2TMF4</accession>
<gene>
    <name evidence="3" type="ORF">LSP00402_LOCUS7600</name>
</gene>
<evidence type="ECO:0008006" key="4">
    <source>
        <dbReference type="Google" id="ProtNLM"/>
    </source>
</evidence>
<reference evidence="3" key="1">
    <citation type="submission" date="2021-01" db="EMBL/GenBank/DDBJ databases">
        <authorList>
            <person name="Corre E."/>
            <person name="Pelletier E."/>
            <person name="Niang G."/>
            <person name="Scheremetjew M."/>
            <person name="Finn R."/>
            <person name="Kale V."/>
            <person name="Holt S."/>
            <person name="Cochrane G."/>
            <person name="Meng A."/>
            <person name="Brown T."/>
            <person name="Cohen L."/>
        </authorList>
    </citation>
    <scope>NUCLEOTIDE SEQUENCE</scope>
    <source>
        <strain evidence="3">CCMP622</strain>
    </source>
</reference>
<dbReference type="EMBL" id="HBHP01012230">
    <property type="protein sequence ID" value="CAD9759311.1"/>
    <property type="molecule type" value="Transcribed_RNA"/>
</dbReference>
<dbReference type="GO" id="GO:0003682">
    <property type="term" value="F:chromatin binding"/>
    <property type="evidence" value="ECO:0007669"/>
    <property type="project" value="InterPro"/>
</dbReference>
<organism evidence="3">
    <name type="scientific">Lotharella oceanica</name>
    <dbReference type="NCBI Taxonomy" id="641309"/>
    <lineage>
        <taxon>Eukaryota</taxon>
        <taxon>Sar</taxon>
        <taxon>Rhizaria</taxon>
        <taxon>Cercozoa</taxon>
        <taxon>Chlorarachniophyceae</taxon>
        <taxon>Lotharella</taxon>
    </lineage>
</organism>
<evidence type="ECO:0000313" key="3">
    <source>
        <dbReference type="EMBL" id="CAD9759311.1"/>
    </source>
</evidence>
<dbReference type="SUPFAM" id="SSF81383">
    <property type="entry name" value="F-box domain"/>
    <property type="match status" value="1"/>
</dbReference>
<protein>
    <recommendedName>
        <fullName evidence="4">F-box domain-containing protein</fullName>
    </recommendedName>
</protein>
<evidence type="ECO:0000259" key="2">
    <source>
        <dbReference type="PROSITE" id="PS51038"/>
    </source>
</evidence>
<evidence type="ECO:0000259" key="1">
    <source>
        <dbReference type="PROSITE" id="PS50181"/>
    </source>
</evidence>
<dbReference type="InterPro" id="IPR001810">
    <property type="entry name" value="F-box_dom"/>
</dbReference>
<dbReference type="Gene3D" id="2.30.30.490">
    <property type="match status" value="1"/>
</dbReference>